<dbReference type="SUPFAM" id="SSF53067">
    <property type="entry name" value="Actin-like ATPase domain"/>
    <property type="match status" value="2"/>
</dbReference>
<name>D5CP35_SIDLE</name>
<dbReference type="eggNOG" id="COG0248">
    <property type="taxonomic scope" value="Bacteria"/>
</dbReference>
<gene>
    <name evidence="8" type="ordered locus">Slit_2731</name>
</gene>
<accession>D5CP35</accession>
<proteinExistence type="inferred from homology"/>
<dbReference type="FunFam" id="3.30.420.150:FF:000001">
    <property type="entry name" value="Guanosine-5'-triphosphate,3'-diphosphate pyrophosphatase"/>
    <property type="match status" value="1"/>
</dbReference>
<dbReference type="STRING" id="580332.Slit_2731"/>
<dbReference type="InterPro" id="IPR050273">
    <property type="entry name" value="GppA/Ppx_hydrolase"/>
</dbReference>
<evidence type="ECO:0000259" key="6">
    <source>
        <dbReference type="Pfam" id="PF02541"/>
    </source>
</evidence>
<comment type="similarity">
    <text evidence="1">Belongs to the GppA/Ppx family.</text>
</comment>
<dbReference type="InterPro" id="IPR043129">
    <property type="entry name" value="ATPase_NBD"/>
</dbReference>
<organism evidence="8 9">
    <name type="scientific">Sideroxydans lithotrophicus (strain ES-1)</name>
    <dbReference type="NCBI Taxonomy" id="580332"/>
    <lineage>
        <taxon>Bacteria</taxon>
        <taxon>Pseudomonadati</taxon>
        <taxon>Pseudomonadota</taxon>
        <taxon>Betaproteobacteria</taxon>
        <taxon>Nitrosomonadales</taxon>
        <taxon>Gallionellaceae</taxon>
        <taxon>Sideroxydans</taxon>
    </lineage>
</organism>
<dbReference type="InterPro" id="IPR022371">
    <property type="entry name" value="Exopolyphosphatase"/>
</dbReference>
<protein>
    <recommendedName>
        <fullName evidence="3">Exopolyphosphatase</fullName>
        <ecNumber evidence="2">3.6.1.11</ecNumber>
    </recommendedName>
</protein>
<dbReference type="Gene3D" id="3.30.420.150">
    <property type="entry name" value="Exopolyphosphatase. Domain 2"/>
    <property type="match status" value="1"/>
</dbReference>
<dbReference type="AlphaFoldDB" id="D5CP35"/>
<dbReference type="RefSeq" id="WP_013030854.1">
    <property type="nucleotide sequence ID" value="NC_013959.1"/>
</dbReference>
<dbReference type="Gene3D" id="1.10.3210.10">
    <property type="entry name" value="Hypothetical protein af1432"/>
    <property type="match status" value="1"/>
</dbReference>
<dbReference type="HOGENOM" id="CLU_025908_4_0_4"/>
<dbReference type="InterPro" id="IPR003695">
    <property type="entry name" value="Ppx_GppA_N"/>
</dbReference>
<feature type="domain" description="Ppx/GppA phosphatase N-terminal" evidence="6">
    <location>
        <begin position="20"/>
        <end position="302"/>
    </location>
</feature>
<sequence>MQQSVLAAVDLGSNSFRLQIARVENDQLYMLDGLREPVRLAAGITEDKRLDKSSQQRALACLQRFGERLRGLPREAVRAVGTNSLRVAKNAPEFLQQAEAALGFPIDVIAGREEARLIYRGVAQTLPQSEGKRLVMDIGGGSTEFIIGNGLQPLKLESLYMGCVSYSVRFFPDGKINKSNLKQAELAARSEVQAIASEFSTGHWKVAFGSSGSARVLCDILEQNGYSNGGITLEGLEQLRVQLLKAGDVNKLDVLGLKPDRIPVLPGGFAIMYAAFTELGIERMQPALGALREGLLYDLLGRFHHNDMREVTMQQFMRRYHVDVRQAMRVAHLADFFARQFLEGELGDEDLHLLNWAANLHEIGISVAHSGYHKHTAYILANADMPGFSKTEQNHLSLLALAHRGGLEKLRGMLDTPEKLAQAMALRLAALIYRNRGDVELPAMQGRFSGTKFHLVLAPGWLVQNPLTEAALLEEIKQWKGLGVSMQVVEG</sequence>
<dbReference type="GO" id="GO:0006793">
    <property type="term" value="P:phosphorus metabolic process"/>
    <property type="evidence" value="ECO:0007669"/>
    <property type="project" value="InterPro"/>
</dbReference>
<dbReference type="PANTHER" id="PTHR30005:SF0">
    <property type="entry name" value="RETROGRADE REGULATION PROTEIN 2"/>
    <property type="match status" value="1"/>
</dbReference>
<dbReference type="PANTHER" id="PTHR30005">
    <property type="entry name" value="EXOPOLYPHOSPHATASE"/>
    <property type="match status" value="1"/>
</dbReference>
<dbReference type="NCBIfam" id="TIGR03706">
    <property type="entry name" value="exo_poly_only"/>
    <property type="match status" value="1"/>
</dbReference>
<dbReference type="EC" id="3.6.1.11" evidence="2"/>
<dbReference type="Pfam" id="PF21447">
    <property type="entry name" value="Ppx-GppA_III"/>
    <property type="match status" value="1"/>
</dbReference>
<dbReference type="Gene3D" id="3.30.420.40">
    <property type="match status" value="1"/>
</dbReference>
<dbReference type="PIRSF" id="PIRSF001267">
    <property type="entry name" value="Pyrophosphatase_GppA_Ppx"/>
    <property type="match status" value="1"/>
</dbReference>
<evidence type="ECO:0000313" key="9">
    <source>
        <dbReference type="Proteomes" id="UP000001625"/>
    </source>
</evidence>
<evidence type="ECO:0000256" key="3">
    <source>
        <dbReference type="ARBA" id="ARBA00020416"/>
    </source>
</evidence>
<dbReference type="FunFam" id="3.30.420.40:FF:000023">
    <property type="entry name" value="Guanosine-5'-triphosphate,3'-diphosphate pyrophosphatase"/>
    <property type="match status" value="1"/>
</dbReference>
<evidence type="ECO:0000259" key="7">
    <source>
        <dbReference type="Pfam" id="PF21447"/>
    </source>
</evidence>
<dbReference type="InterPro" id="IPR030673">
    <property type="entry name" value="PyroPPase_GppA_Ppx"/>
</dbReference>
<dbReference type="Proteomes" id="UP000001625">
    <property type="component" value="Chromosome"/>
</dbReference>
<dbReference type="Pfam" id="PF02541">
    <property type="entry name" value="Ppx-GppA"/>
    <property type="match status" value="1"/>
</dbReference>
<evidence type="ECO:0000256" key="2">
    <source>
        <dbReference type="ARBA" id="ARBA00012451"/>
    </source>
</evidence>
<dbReference type="EMBL" id="CP001965">
    <property type="protein sequence ID" value="ADE12956.1"/>
    <property type="molecule type" value="Genomic_DNA"/>
</dbReference>
<keyword evidence="9" id="KW-1185">Reference proteome</keyword>
<dbReference type="GO" id="GO:0004309">
    <property type="term" value="F:exopolyphosphatase activity"/>
    <property type="evidence" value="ECO:0007669"/>
    <property type="project" value="UniProtKB-EC"/>
</dbReference>
<reference evidence="8 9" key="1">
    <citation type="submission" date="2010-03" db="EMBL/GenBank/DDBJ databases">
        <title>Complete sequence of Sideroxydans lithotrophicus ES-1.</title>
        <authorList>
            <consortium name="US DOE Joint Genome Institute"/>
            <person name="Lucas S."/>
            <person name="Copeland A."/>
            <person name="Lapidus A."/>
            <person name="Cheng J.-F."/>
            <person name="Bruce D."/>
            <person name="Goodwin L."/>
            <person name="Pitluck S."/>
            <person name="Munk A.C."/>
            <person name="Detter J.C."/>
            <person name="Han C."/>
            <person name="Tapia R."/>
            <person name="Larimer F."/>
            <person name="Land M."/>
            <person name="Hauser L."/>
            <person name="Kyrpides N."/>
            <person name="Ivanova N."/>
            <person name="Emerson D."/>
            <person name="Woyke T."/>
        </authorList>
    </citation>
    <scope>NUCLEOTIDE SEQUENCE [LARGE SCALE GENOMIC DNA]</scope>
    <source>
        <strain evidence="8 9">ES-1</strain>
    </source>
</reference>
<dbReference type="KEGG" id="slt:Slit_2731"/>
<dbReference type="SUPFAM" id="SSF109604">
    <property type="entry name" value="HD-domain/PDEase-like"/>
    <property type="match status" value="1"/>
</dbReference>
<evidence type="ECO:0000256" key="1">
    <source>
        <dbReference type="ARBA" id="ARBA00007125"/>
    </source>
</evidence>
<evidence type="ECO:0000313" key="8">
    <source>
        <dbReference type="EMBL" id="ADE12956.1"/>
    </source>
</evidence>
<feature type="domain" description="Ppx/GppA phosphatase C-terminal" evidence="7">
    <location>
        <begin position="309"/>
        <end position="475"/>
    </location>
</feature>
<comment type="catalytic activity">
    <reaction evidence="5">
        <text>[phosphate](n) + H2O = [phosphate](n-1) + phosphate + H(+)</text>
        <dbReference type="Rhea" id="RHEA:21528"/>
        <dbReference type="Rhea" id="RHEA-COMP:9859"/>
        <dbReference type="Rhea" id="RHEA-COMP:14279"/>
        <dbReference type="ChEBI" id="CHEBI:15377"/>
        <dbReference type="ChEBI" id="CHEBI:15378"/>
        <dbReference type="ChEBI" id="CHEBI:16838"/>
        <dbReference type="ChEBI" id="CHEBI:43474"/>
        <dbReference type="EC" id="3.6.1.11"/>
    </reaction>
</comment>
<evidence type="ECO:0000256" key="5">
    <source>
        <dbReference type="ARBA" id="ARBA00047607"/>
    </source>
</evidence>
<evidence type="ECO:0000256" key="4">
    <source>
        <dbReference type="ARBA" id="ARBA00022801"/>
    </source>
</evidence>
<dbReference type="InterPro" id="IPR048950">
    <property type="entry name" value="Ppx_GppA_C"/>
</dbReference>
<keyword evidence="4 8" id="KW-0378">Hydrolase</keyword>
<dbReference type="CDD" id="cd24053">
    <property type="entry name" value="ASKHA_NBD_EcPPX-GppA-like"/>
    <property type="match status" value="1"/>
</dbReference>